<dbReference type="Proteomes" id="UP001190700">
    <property type="component" value="Unassembled WGS sequence"/>
</dbReference>
<name>A0AAE0F2Q8_9CHLO</name>
<dbReference type="AlphaFoldDB" id="A0AAE0F2Q8"/>
<evidence type="ECO:0000313" key="1">
    <source>
        <dbReference type="EMBL" id="KAK3249891.1"/>
    </source>
</evidence>
<organism evidence="1 2">
    <name type="scientific">Cymbomonas tetramitiformis</name>
    <dbReference type="NCBI Taxonomy" id="36881"/>
    <lineage>
        <taxon>Eukaryota</taxon>
        <taxon>Viridiplantae</taxon>
        <taxon>Chlorophyta</taxon>
        <taxon>Pyramimonadophyceae</taxon>
        <taxon>Pyramimonadales</taxon>
        <taxon>Pyramimonadaceae</taxon>
        <taxon>Cymbomonas</taxon>
    </lineage>
</organism>
<gene>
    <name evidence="1" type="ORF">CYMTET_40702</name>
</gene>
<keyword evidence="2" id="KW-1185">Reference proteome</keyword>
<reference evidence="1 2" key="1">
    <citation type="journal article" date="2015" name="Genome Biol. Evol.">
        <title>Comparative Genomics of a Bacterivorous Green Alga Reveals Evolutionary Causalities and Consequences of Phago-Mixotrophic Mode of Nutrition.</title>
        <authorList>
            <person name="Burns J.A."/>
            <person name="Paasch A."/>
            <person name="Narechania A."/>
            <person name="Kim E."/>
        </authorList>
    </citation>
    <scope>NUCLEOTIDE SEQUENCE [LARGE SCALE GENOMIC DNA]</scope>
    <source>
        <strain evidence="1 2">PLY_AMNH</strain>
    </source>
</reference>
<accession>A0AAE0F2Q8</accession>
<evidence type="ECO:0000313" key="2">
    <source>
        <dbReference type="Proteomes" id="UP001190700"/>
    </source>
</evidence>
<sequence length="92" mass="10119">MSQLSSPPLLAAKQTAARHALLRLTRPRNGRKASRLSLRTQSDLAFSVRQANTSVELRGAAALRASSFYDDALKDKSDYTSAVNAILRPEEY</sequence>
<proteinExistence type="predicted"/>
<dbReference type="EMBL" id="LGRX02027031">
    <property type="protein sequence ID" value="KAK3249891.1"/>
    <property type="molecule type" value="Genomic_DNA"/>
</dbReference>
<comment type="caution">
    <text evidence="1">The sequence shown here is derived from an EMBL/GenBank/DDBJ whole genome shotgun (WGS) entry which is preliminary data.</text>
</comment>
<protein>
    <submittedName>
        <fullName evidence="1">Uncharacterized protein</fullName>
    </submittedName>
</protein>